<sequence length="112" mass="12216">MARRKPDPAVAAAAPVVAPAPAATAVKLTDYLTVKRADTHADLRIKEAVHAAMRRICDLTSKFIAEKEAEGFSLAEILELYEVVGPVAPTVTEEDGRVRVHWDIQIVERGDQ</sequence>
<protein>
    <submittedName>
        <fullName evidence="1">Uncharacterized protein</fullName>
    </submittedName>
</protein>
<name>A0ABW4WCQ8_9HYPH</name>
<accession>A0ABW4WCQ8</accession>
<organism evidence="1 2">
    <name type="scientific">Mesorhizobium calcicola</name>
    <dbReference type="NCBI Taxonomy" id="1300310"/>
    <lineage>
        <taxon>Bacteria</taxon>
        <taxon>Pseudomonadati</taxon>
        <taxon>Pseudomonadota</taxon>
        <taxon>Alphaproteobacteria</taxon>
        <taxon>Hyphomicrobiales</taxon>
        <taxon>Phyllobacteriaceae</taxon>
        <taxon>Mesorhizobium</taxon>
    </lineage>
</organism>
<proteinExistence type="predicted"/>
<gene>
    <name evidence="1" type="ORF">ACFSQT_14205</name>
</gene>
<evidence type="ECO:0000313" key="2">
    <source>
        <dbReference type="Proteomes" id="UP001597349"/>
    </source>
</evidence>
<evidence type="ECO:0000313" key="1">
    <source>
        <dbReference type="EMBL" id="MFD2054204.1"/>
    </source>
</evidence>
<dbReference type="RefSeq" id="WP_379019564.1">
    <property type="nucleotide sequence ID" value="NZ_JBHUGY010000021.1"/>
</dbReference>
<comment type="caution">
    <text evidence="1">The sequence shown here is derived from an EMBL/GenBank/DDBJ whole genome shotgun (WGS) entry which is preliminary data.</text>
</comment>
<dbReference type="Proteomes" id="UP001597349">
    <property type="component" value="Unassembled WGS sequence"/>
</dbReference>
<reference evidence="2" key="1">
    <citation type="journal article" date="2019" name="Int. J. Syst. Evol. Microbiol.">
        <title>The Global Catalogue of Microorganisms (GCM) 10K type strain sequencing project: providing services to taxonomists for standard genome sequencing and annotation.</title>
        <authorList>
            <consortium name="The Broad Institute Genomics Platform"/>
            <consortium name="The Broad Institute Genome Sequencing Center for Infectious Disease"/>
            <person name="Wu L."/>
            <person name="Ma J."/>
        </authorList>
    </citation>
    <scope>NUCLEOTIDE SEQUENCE [LARGE SCALE GENOMIC DNA]</scope>
    <source>
        <strain evidence="2">CGMCC 1.16226</strain>
    </source>
</reference>
<dbReference type="EMBL" id="JBHUGY010000021">
    <property type="protein sequence ID" value="MFD2054204.1"/>
    <property type="molecule type" value="Genomic_DNA"/>
</dbReference>
<keyword evidence="2" id="KW-1185">Reference proteome</keyword>